<protein>
    <recommendedName>
        <fullName evidence="1">Rubisco accumulation factor 1 helix turn helix domain-containing protein</fullName>
    </recommendedName>
</protein>
<dbReference type="EMBL" id="JBGMDY010000011">
    <property type="protein sequence ID" value="KAL2317597.1"/>
    <property type="molecule type" value="Genomic_DNA"/>
</dbReference>
<sequence length="100" mass="11102">MRTSKPNLNYISRSEQIIITSLIHEGFSPPTIEETIDISGIEQNCLSVGAQVHSNAYPDVLASFETSGFELLYEIRLLNTSERIAASSVPRSAWPPPQRL</sequence>
<evidence type="ECO:0000313" key="3">
    <source>
        <dbReference type="Proteomes" id="UP001603857"/>
    </source>
</evidence>
<reference evidence="2 3" key="1">
    <citation type="submission" date="2024-08" db="EMBL/GenBank/DDBJ databases">
        <title>Insights into the chromosomal genome structure of Flemingia macrophylla.</title>
        <authorList>
            <person name="Ding Y."/>
            <person name="Zhao Y."/>
            <person name="Bi W."/>
            <person name="Wu M."/>
            <person name="Zhao G."/>
            <person name="Gong Y."/>
            <person name="Li W."/>
            <person name="Zhang P."/>
        </authorList>
    </citation>
    <scope>NUCLEOTIDE SEQUENCE [LARGE SCALE GENOMIC DNA]</scope>
    <source>
        <strain evidence="2">DYQJB</strain>
        <tissue evidence="2">Leaf</tissue>
    </source>
</reference>
<dbReference type="Proteomes" id="UP001603857">
    <property type="component" value="Unassembled WGS sequence"/>
</dbReference>
<comment type="caution">
    <text evidence="2">The sequence shown here is derived from an EMBL/GenBank/DDBJ whole genome shotgun (WGS) entry which is preliminary data.</text>
</comment>
<proteinExistence type="predicted"/>
<dbReference type="AlphaFoldDB" id="A0ABD1L249"/>
<keyword evidence="3" id="KW-1185">Reference proteome</keyword>
<dbReference type="PANTHER" id="PTHR35299">
    <property type="entry name" value="RUBISCO ACCUMULATION FACTOR 1"/>
    <property type="match status" value="1"/>
</dbReference>
<accession>A0ABD1L249</accession>
<evidence type="ECO:0000259" key="1">
    <source>
        <dbReference type="Pfam" id="PF18579"/>
    </source>
</evidence>
<dbReference type="InterPro" id="IPR040781">
    <property type="entry name" value="Raf1_HTH"/>
</dbReference>
<gene>
    <name evidence="2" type="ORF">Fmac_031473</name>
</gene>
<dbReference type="Pfam" id="PF18579">
    <property type="entry name" value="Raf1_HTH"/>
    <property type="match status" value="1"/>
</dbReference>
<evidence type="ECO:0000313" key="2">
    <source>
        <dbReference type="EMBL" id="KAL2317597.1"/>
    </source>
</evidence>
<feature type="domain" description="Rubisco accumulation factor 1 helix turn helix" evidence="1">
    <location>
        <begin position="18"/>
        <end position="53"/>
    </location>
</feature>
<organism evidence="2 3">
    <name type="scientific">Flemingia macrophylla</name>
    <dbReference type="NCBI Taxonomy" id="520843"/>
    <lineage>
        <taxon>Eukaryota</taxon>
        <taxon>Viridiplantae</taxon>
        <taxon>Streptophyta</taxon>
        <taxon>Embryophyta</taxon>
        <taxon>Tracheophyta</taxon>
        <taxon>Spermatophyta</taxon>
        <taxon>Magnoliopsida</taxon>
        <taxon>eudicotyledons</taxon>
        <taxon>Gunneridae</taxon>
        <taxon>Pentapetalae</taxon>
        <taxon>rosids</taxon>
        <taxon>fabids</taxon>
        <taxon>Fabales</taxon>
        <taxon>Fabaceae</taxon>
        <taxon>Papilionoideae</taxon>
        <taxon>50 kb inversion clade</taxon>
        <taxon>NPAAA clade</taxon>
        <taxon>indigoferoid/millettioid clade</taxon>
        <taxon>Phaseoleae</taxon>
        <taxon>Flemingia</taxon>
    </lineage>
</organism>
<dbReference type="PANTHER" id="PTHR35299:SF3">
    <property type="entry name" value="RUBISCO ACCUMULATION FACTOR 1.2, CHLOROPLASTIC"/>
    <property type="match status" value="1"/>
</dbReference>
<name>A0ABD1L249_9FABA</name>
<dbReference type="InterPro" id="IPR037494">
    <property type="entry name" value="RAF1"/>
</dbReference>